<organism evidence="4 5">
    <name type="scientific">Aetokthonos hydrillicola Thurmond2011</name>
    <dbReference type="NCBI Taxonomy" id="2712845"/>
    <lineage>
        <taxon>Bacteria</taxon>
        <taxon>Bacillati</taxon>
        <taxon>Cyanobacteriota</taxon>
        <taxon>Cyanophyceae</taxon>
        <taxon>Nostocales</taxon>
        <taxon>Hapalosiphonaceae</taxon>
        <taxon>Aetokthonos</taxon>
    </lineage>
</organism>
<dbReference type="InterPro" id="IPR045430">
    <property type="entry name" value="EAD1"/>
</dbReference>
<reference evidence="5" key="1">
    <citation type="journal article" date="2021" name="Science">
        <title>Hunting the eagle killer: A cyanobacterial neurotoxin causes vacuolar myelinopathy.</title>
        <authorList>
            <person name="Breinlinger S."/>
            <person name="Phillips T.J."/>
            <person name="Haram B.N."/>
            <person name="Mares J."/>
            <person name="Martinez Yerena J.A."/>
            <person name="Hrouzek P."/>
            <person name="Sobotka R."/>
            <person name="Henderson W.M."/>
            <person name="Schmieder P."/>
            <person name="Williams S.M."/>
            <person name="Lauderdale J.D."/>
            <person name="Wilde H.D."/>
            <person name="Gerrin W."/>
            <person name="Kust A."/>
            <person name="Washington J.W."/>
            <person name="Wagner C."/>
            <person name="Geier B."/>
            <person name="Liebeke M."/>
            <person name="Enke H."/>
            <person name="Niedermeyer T.H.J."/>
            <person name="Wilde S.B."/>
        </authorList>
    </citation>
    <scope>NUCLEOTIDE SEQUENCE [LARGE SCALE GENOMIC DNA]</scope>
    <source>
        <strain evidence="5">Thurmond2011</strain>
    </source>
</reference>
<proteinExistence type="predicted"/>
<dbReference type="GO" id="GO:0120147">
    <property type="term" value="F:formylglycine-generating oxidase activity"/>
    <property type="evidence" value="ECO:0007669"/>
    <property type="project" value="TreeGrafter"/>
</dbReference>
<evidence type="ECO:0000313" key="5">
    <source>
        <dbReference type="Proteomes" id="UP000667802"/>
    </source>
</evidence>
<dbReference type="Pfam" id="PF19955">
    <property type="entry name" value="EAD1"/>
    <property type="match status" value="1"/>
</dbReference>
<dbReference type="SUPFAM" id="SSF56436">
    <property type="entry name" value="C-type lectin-like"/>
    <property type="match status" value="1"/>
</dbReference>
<dbReference type="PANTHER" id="PTHR23150">
    <property type="entry name" value="SULFATASE MODIFYING FACTOR 1, 2"/>
    <property type="match status" value="1"/>
</dbReference>
<dbReference type="InterPro" id="IPR051043">
    <property type="entry name" value="Sulfatase_Mod_Factor_Kinase"/>
</dbReference>
<keyword evidence="5" id="KW-1185">Reference proteome</keyword>
<dbReference type="Pfam" id="PF03781">
    <property type="entry name" value="FGE-sulfatase"/>
    <property type="match status" value="1"/>
</dbReference>
<feature type="domain" description="Effector-associated" evidence="3">
    <location>
        <begin position="1"/>
        <end position="87"/>
    </location>
</feature>
<dbReference type="EMBL" id="JAALHA020000014">
    <property type="protein sequence ID" value="MDR9897768.1"/>
    <property type="molecule type" value="Genomic_DNA"/>
</dbReference>
<evidence type="ECO:0000313" key="4">
    <source>
        <dbReference type="EMBL" id="MDR9897768.1"/>
    </source>
</evidence>
<dbReference type="InterPro" id="IPR005532">
    <property type="entry name" value="SUMF_dom"/>
</dbReference>
<dbReference type="Pfam" id="PF12770">
    <property type="entry name" value="CHAT"/>
    <property type="match status" value="1"/>
</dbReference>
<dbReference type="RefSeq" id="WP_243902113.1">
    <property type="nucleotide sequence ID" value="NZ_CAWQFN010000488.1"/>
</dbReference>
<dbReference type="Proteomes" id="UP000667802">
    <property type="component" value="Unassembled WGS sequence"/>
</dbReference>
<evidence type="ECO:0000259" key="3">
    <source>
        <dbReference type="Pfam" id="PF19955"/>
    </source>
</evidence>
<name>A0AAP5MC11_9CYAN</name>
<accession>A0AAP5MC11</accession>
<evidence type="ECO:0000259" key="1">
    <source>
        <dbReference type="Pfam" id="PF03781"/>
    </source>
</evidence>
<feature type="domain" description="CHAT" evidence="2">
    <location>
        <begin position="108"/>
        <end position="258"/>
    </location>
</feature>
<gene>
    <name evidence="4" type="ORF">G7B40_024835</name>
</gene>
<sequence length="671" mass="75441">MGLSGQQREELLEALNDAFRDKASLEKMLAFELNKNLDVVPGGKSLQEIVFNLIKTAEAQGWIENLVSAACKSNPGNLQLKAITEELFPIQSPEPHKVPSSNILSQQSTQKQKILVLAALPQNLRLDKQIREIEEAIKRSVKRDSFEIKIRTAVRPKDIRRALAEEKPQIVHFCGHGKKCGNLVLEDDAGNHNPILPTGLAALFKLHTDYVKCVLLSACYSALPAEAISKHINYVIGMNQVIDDRAAIVFAQGFYDGLGYDNIINNLDVIQRAFEEGIVAIQLENLLQGAIPHLWKSGVAQENLPVLGSLNEVDIKSPSLDNNSSDHTSRSAKGNVDYIRPEIVQPPQTDDLSGDHDLHYTRVRDLPKAANWKGAEGAPTKTSTPYDYSISIQKSQRSLETKVITRIEKGGFLDLGKLTIFTNSSVFEVEIYKENLGKDVYLELVMVRQGTFLMGSSNEESDRIDWEGPQRSVNVGSFLISQCVINQVQWNRVSALPKIDMDLNPDPSYFKGDRNPVEKVSWYEAYEFCNRLSQLTRRVYRLPSEAEWEYACRAGTRTPFYFGEIITPDLANFAGKHQRITTEVNQFFPNAFGLYGMHGNVLEWCADHWHENYVGAPNDGSAWLSDNKNAKRVARGGSWDVDPSYCRSARRSRYLPDVRQRTVGFRVICEQ</sequence>
<comment type="caution">
    <text evidence="4">The sequence shown here is derived from an EMBL/GenBank/DDBJ whole genome shotgun (WGS) entry which is preliminary data.</text>
</comment>
<protein>
    <submittedName>
        <fullName evidence="4">SUMF1/EgtB/PvdO family nonheme iron enzyme</fullName>
    </submittedName>
</protein>
<dbReference type="InterPro" id="IPR016187">
    <property type="entry name" value="CTDL_fold"/>
</dbReference>
<dbReference type="InterPro" id="IPR024983">
    <property type="entry name" value="CHAT_dom"/>
</dbReference>
<dbReference type="PANTHER" id="PTHR23150:SF35">
    <property type="entry name" value="BLL6746 PROTEIN"/>
    <property type="match status" value="1"/>
</dbReference>
<feature type="domain" description="Sulfatase-modifying factor enzyme-like" evidence="1">
    <location>
        <begin position="443"/>
        <end position="668"/>
    </location>
</feature>
<dbReference type="InterPro" id="IPR042095">
    <property type="entry name" value="SUMF_sf"/>
</dbReference>
<evidence type="ECO:0000259" key="2">
    <source>
        <dbReference type="Pfam" id="PF12770"/>
    </source>
</evidence>
<dbReference type="AlphaFoldDB" id="A0AAP5MC11"/>
<dbReference type="Gene3D" id="3.90.1580.10">
    <property type="entry name" value="paralog of FGE (formylglycine-generating enzyme)"/>
    <property type="match status" value="1"/>
</dbReference>